<reference evidence="2 3" key="1">
    <citation type="submission" date="2024-10" db="EMBL/GenBank/DDBJ databases">
        <title>Updated reference genomes for cyclostephanoid diatoms.</title>
        <authorList>
            <person name="Roberts W.R."/>
            <person name="Alverson A.J."/>
        </authorList>
    </citation>
    <scope>NUCLEOTIDE SEQUENCE [LARGE SCALE GENOMIC DNA]</scope>
    <source>
        <strain evidence="2 3">AJA276-08</strain>
    </source>
</reference>
<name>A0ABD3QU25_9STRA</name>
<dbReference type="Proteomes" id="UP001530315">
    <property type="component" value="Unassembled WGS sequence"/>
</dbReference>
<dbReference type="EMBL" id="JALLAZ020000104">
    <property type="protein sequence ID" value="KAL3803913.1"/>
    <property type="molecule type" value="Genomic_DNA"/>
</dbReference>
<feature type="chain" id="PRO_5044851374" evidence="1">
    <location>
        <begin position="19"/>
        <end position="239"/>
    </location>
</feature>
<organism evidence="2 3">
    <name type="scientific">Stephanodiscus triporus</name>
    <dbReference type="NCBI Taxonomy" id="2934178"/>
    <lineage>
        <taxon>Eukaryota</taxon>
        <taxon>Sar</taxon>
        <taxon>Stramenopiles</taxon>
        <taxon>Ochrophyta</taxon>
        <taxon>Bacillariophyta</taxon>
        <taxon>Coscinodiscophyceae</taxon>
        <taxon>Thalassiosirophycidae</taxon>
        <taxon>Stephanodiscales</taxon>
        <taxon>Stephanodiscaceae</taxon>
        <taxon>Stephanodiscus</taxon>
    </lineage>
</organism>
<evidence type="ECO:0000313" key="3">
    <source>
        <dbReference type="Proteomes" id="UP001530315"/>
    </source>
</evidence>
<proteinExistence type="predicted"/>
<keyword evidence="3" id="KW-1185">Reference proteome</keyword>
<accession>A0ABD3QU25</accession>
<keyword evidence="1" id="KW-0732">Signal</keyword>
<gene>
    <name evidence="2" type="ORF">ACHAW5_010683</name>
</gene>
<protein>
    <submittedName>
        <fullName evidence="2">Uncharacterized protein</fullName>
    </submittedName>
</protein>
<comment type="caution">
    <text evidence="2">The sequence shown here is derived from an EMBL/GenBank/DDBJ whole genome shotgun (WGS) entry which is preliminary data.</text>
</comment>
<evidence type="ECO:0000256" key="1">
    <source>
        <dbReference type="SAM" id="SignalP"/>
    </source>
</evidence>
<evidence type="ECO:0000313" key="2">
    <source>
        <dbReference type="EMBL" id="KAL3803913.1"/>
    </source>
</evidence>
<dbReference type="AlphaFoldDB" id="A0ABD3QU25"/>
<feature type="signal peptide" evidence="1">
    <location>
        <begin position="1"/>
        <end position="18"/>
    </location>
</feature>
<sequence>MMFAKTLYFAALVGATAAANHRDGSERRMLRSFDRLVAKGGQNKNISCKDTEQSCMNDNNIVLSCGSWDGAGGVGDGCACPEGLTKCYDGCAWGPEVLCTDVCCSDRATDGSLAQETCYPNGAFDPKGKFCANVEDGGCPCPEGEKKCSGEFDEYSHNPTGTCIKNTSLCCDYKTHETCGDFMNPDSCALIADGGCPCADDEVKCNADLPTYAGYCSKISDGGCNEMQKDGDTAEWIRS</sequence>